<reference evidence="2" key="1">
    <citation type="journal article" date="2021" name="Proc. Natl. Acad. Sci. U.S.A.">
        <title>A Catalog of Tens of Thousands of Viruses from Human Metagenomes Reveals Hidden Associations with Chronic Diseases.</title>
        <authorList>
            <person name="Tisza M.J."/>
            <person name="Buck C.B."/>
        </authorList>
    </citation>
    <scope>NUCLEOTIDE SEQUENCE</scope>
    <source>
        <strain evidence="2">CtUX613</strain>
    </source>
</reference>
<sequence length="94" mass="10816">MTIPYLNTARPVPMSDIPEEYRDIAEAIGLEAFTQLTLLCGGQSLYIPKRESLERNARDRDIRARFNGCNYRALAAQFRLSERQIRKIINGTRT</sequence>
<protein>
    <submittedName>
        <fullName evidence="2">Mor transcription activator family</fullName>
    </submittedName>
</protein>
<dbReference type="EMBL" id="BK015114">
    <property type="protein sequence ID" value="DAD91453.1"/>
    <property type="molecule type" value="Genomic_DNA"/>
</dbReference>
<dbReference type="InterPro" id="IPR009057">
    <property type="entry name" value="Homeodomain-like_sf"/>
</dbReference>
<dbReference type="PANTHER" id="PTHR37812">
    <property type="entry name" value="MU-LIKE PROPHAGE FLUMU PROTEIN C"/>
    <property type="match status" value="1"/>
</dbReference>
<organism evidence="2">
    <name type="scientific">Myoviridae sp. ctUX613</name>
    <dbReference type="NCBI Taxonomy" id="2826660"/>
    <lineage>
        <taxon>Viruses</taxon>
        <taxon>Duplodnaviria</taxon>
        <taxon>Heunggongvirae</taxon>
        <taxon>Uroviricota</taxon>
        <taxon>Caudoviricetes</taxon>
    </lineage>
</organism>
<dbReference type="InterPro" id="IPR052411">
    <property type="entry name" value="c-mor_Regulatory_Protein"/>
</dbReference>
<name>A0A8S5N9K1_9CAUD</name>
<dbReference type="SUPFAM" id="SSF46689">
    <property type="entry name" value="Homeodomain-like"/>
    <property type="match status" value="1"/>
</dbReference>
<accession>A0A8S5N9K1</accession>
<proteinExistence type="predicted"/>
<evidence type="ECO:0000313" key="2">
    <source>
        <dbReference type="EMBL" id="DAD91453.1"/>
    </source>
</evidence>
<dbReference type="InterPro" id="IPR014875">
    <property type="entry name" value="Mor_transcription_activator"/>
</dbReference>
<dbReference type="Pfam" id="PF08765">
    <property type="entry name" value="Mor"/>
    <property type="match status" value="1"/>
</dbReference>
<feature type="domain" description="Mor transcription activator" evidence="1">
    <location>
        <begin position="22"/>
        <end position="93"/>
    </location>
</feature>
<evidence type="ECO:0000259" key="1">
    <source>
        <dbReference type="Pfam" id="PF08765"/>
    </source>
</evidence>
<dbReference type="Gene3D" id="1.10.10.60">
    <property type="entry name" value="Homeodomain-like"/>
    <property type="match status" value="1"/>
</dbReference>
<dbReference type="PANTHER" id="PTHR37812:SF1">
    <property type="entry name" value="MU-LIKE PROPHAGE FLUMU PROTEIN C"/>
    <property type="match status" value="1"/>
</dbReference>